<evidence type="ECO:0000256" key="1">
    <source>
        <dbReference type="ARBA" id="ARBA00022448"/>
    </source>
</evidence>
<comment type="function">
    <text evidence="4">Involved in the assembly of lipopolysaccharide (LPS). Required for the translocation of LPS from the inner membrane to the outer membrane. May form a bridge between the inner membrane and the outer membrane, via interactions with LptC and LptD, thereby facilitating LPS transfer across the periplasm.</text>
</comment>
<keyword evidence="3 4" id="KW-0574">Periplasm</keyword>
<accession>A0A4R7JXP5</accession>
<dbReference type="GO" id="GO:0017089">
    <property type="term" value="F:glycolipid transfer activity"/>
    <property type="evidence" value="ECO:0007669"/>
    <property type="project" value="TreeGrafter"/>
</dbReference>
<dbReference type="GO" id="GO:0001530">
    <property type="term" value="F:lipopolysaccharide binding"/>
    <property type="evidence" value="ECO:0007669"/>
    <property type="project" value="InterPro"/>
</dbReference>
<name>A0A4R7JXP5_9GAMM</name>
<evidence type="ECO:0000259" key="6">
    <source>
        <dbReference type="Pfam" id="PF03968"/>
    </source>
</evidence>
<dbReference type="Pfam" id="PF03968">
    <property type="entry name" value="LptD_N"/>
    <property type="match status" value="1"/>
</dbReference>
<keyword evidence="1 4" id="KW-0813">Transport</keyword>
<dbReference type="PANTHER" id="PTHR36504:SF1">
    <property type="entry name" value="LIPOPOLYSACCHARIDE EXPORT SYSTEM PROTEIN LPTA"/>
    <property type="match status" value="1"/>
</dbReference>
<reference evidence="7 8" key="1">
    <citation type="submission" date="2019-03" db="EMBL/GenBank/DDBJ databases">
        <title>Genomic Encyclopedia of Type Strains, Phase IV (KMG-IV): sequencing the most valuable type-strain genomes for metagenomic binning, comparative biology and taxonomic classification.</title>
        <authorList>
            <person name="Goeker M."/>
        </authorList>
    </citation>
    <scope>NUCLEOTIDE SEQUENCE [LARGE SCALE GENOMIC DNA]</scope>
    <source>
        <strain evidence="7 8">DSM 15505</strain>
    </source>
</reference>
<dbReference type="InterPro" id="IPR052037">
    <property type="entry name" value="LPS_export_LptA"/>
</dbReference>
<dbReference type="Proteomes" id="UP000295830">
    <property type="component" value="Unassembled WGS sequence"/>
</dbReference>
<proteinExistence type="inferred from homology"/>
<organism evidence="7 8">
    <name type="scientific">Halospina denitrificans</name>
    <dbReference type="NCBI Taxonomy" id="332522"/>
    <lineage>
        <taxon>Bacteria</taxon>
        <taxon>Pseudomonadati</taxon>
        <taxon>Pseudomonadota</taxon>
        <taxon>Gammaproteobacteria</taxon>
        <taxon>Halospina</taxon>
    </lineage>
</organism>
<feature type="signal peptide" evidence="4">
    <location>
        <begin position="1"/>
        <end position="32"/>
    </location>
</feature>
<evidence type="ECO:0000313" key="8">
    <source>
        <dbReference type="Proteomes" id="UP000295830"/>
    </source>
</evidence>
<dbReference type="GO" id="GO:0030288">
    <property type="term" value="C:outer membrane-bounded periplasmic space"/>
    <property type="evidence" value="ECO:0007669"/>
    <property type="project" value="TreeGrafter"/>
</dbReference>
<comment type="subunit">
    <text evidence="4">Component of the lipopolysaccharide transport and assembly complex.</text>
</comment>
<evidence type="ECO:0000256" key="2">
    <source>
        <dbReference type="ARBA" id="ARBA00022729"/>
    </source>
</evidence>
<dbReference type="RefSeq" id="WP_243864898.1">
    <property type="nucleotide sequence ID" value="NZ_SOAX01000002.1"/>
</dbReference>
<dbReference type="NCBIfam" id="TIGR03002">
    <property type="entry name" value="outer_YhbN_LptA"/>
    <property type="match status" value="1"/>
</dbReference>
<dbReference type="InterPro" id="IPR005653">
    <property type="entry name" value="OstA-like_N"/>
</dbReference>
<dbReference type="GO" id="GO:0015920">
    <property type="term" value="P:lipopolysaccharide transport"/>
    <property type="evidence" value="ECO:0007669"/>
    <property type="project" value="UniProtKB-UniRule"/>
</dbReference>
<dbReference type="HAMAP" id="MF_01914">
    <property type="entry name" value="LPS_assembly_LptA"/>
    <property type="match status" value="1"/>
</dbReference>
<dbReference type="GO" id="GO:0009279">
    <property type="term" value="C:cell outer membrane"/>
    <property type="evidence" value="ECO:0007669"/>
    <property type="project" value="TreeGrafter"/>
</dbReference>
<dbReference type="GO" id="GO:0043165">
    <property type="term" value="P:Gram-negative-bacterium-type cell outer membrane assembly"/>
    <property type="evidence" value="ECO:0007669"/>
    <property type="project" value="UniProtKB-UniRule"/>
</dbReference>
<comment type="subcellular location">
    <subcellularLocation>
        <location evidence="4">Periplasm</location>
    </subcellularLocation>
</comment>
<protein>
    <recommendedName>
        <fullName evidence="4">Lipopolysaccharide export system protein LptA</fullName>
    </recommendedName>
</protein>
<comment type="similarity">
    <text evidence="4">Belongs to the LptA family.</text>
</comment>
<evidence type="ECO:0000256" key="5">
    <source>
        <dbReference type="SAM" id="MobiDB-lite"/>
    </source>
</evidence>
<comment type="caution">
    <text evidence="7">The sequence shown here is derived from an EMBL/GenBank/DDBJ whole genome shotgun (WGS) entry which is preliminary data.</text>
</comment>
<feature type="chain" id="PRO_5021051400" description="Lipopolysaccharide export system protein LptA" evidence="4">
    <location>
        <begin position="33"/>
        <end position="180"/>
    </location>
</feature>
<keyword evidence="8" id="KW-1185">Reference proteome</keyword>
<dbReference type="PANTHER" id="PTHR36504">
    <property type="entry name" value="LIPOPOLYSACCHARIDE EXPORT SYSTEM PROTEIN LPTA"/>
    <property type="match status" value="1"/>
</dbReference>
<evidence type="ECO:0000256" key="4">
    <source>
        <dbReference type="HAMAP-Rule" id="MF_01914"/>
    </source>
</evidence>
<gene>
    <name evidence="4" type="primary">lptA</name>
    <name evidence="7" type="ORF">DES49_1056</name>
</gene>
<evidence type="ECO:0000313" key="7">
    <source>
        <dbReference type="EMBL" id="TDT43242.1"/>
    </source>
</evidence>
<sequence length="180" mass="19895" precursor="true">MTIHNPAPPNITPWIRLTLCLLLAGVTVPVFAFDLDSDNPIRIESKSARLDDKAGTATYTGNVRVTQGEARLEAQRIVLTRKEGELDSLDATGEPATYEQPETPDAPALYAEGNRIHYAAGEGLIVFERNALIRQAGDRFRGNRISYDLEKRVVTATSADDDDEDRVEMTIQPGKNRDNN</sequence>
<keyword evidence="2 4" id="KW-0732">Signal</keyword>
<evidence type="ECO:0000256" key="3">
    <source>
        <dbReference type="ARBA" id="ARBA00022764"/>
    </source>
</evidence>
<feature type="region of interest" description="Disordered" evidence="5">
    <location>
        <begin position="157"/>
        <end position="180"/>
    </location>
</feature>
<dbReference type="InterPro" id="IPR014340">
    <property type="entry name" value="LptA"/>
</dbReference>
<feature type="domain" description="Organic solvent tolerance-like N-terminal" evidence="6">
    <location>
        <begin position="43"/>
        <end position="151"/>
    </location>
</feature>
<dbReference type="EMBL" id="SOAX01000002">
    <property type="protein sequence ID" value="TDT43242.1"/>
    <property type="molecule type" value="Genomic_DNA"/>
</dbReference>
<dbReference type="AlphaFoldDB" id="A0A4R7JXP5"/>
<dbReference type="Gene3D" id="2.60.450.10">
    <property type="entry name" value="Lipopolysaccharide (LPS) transport protein A like domain"/>
    <property type="match status" value="1"/>
</dbReference>